<name>A0A239I2P8_9BURK</name>
<dbReference type="CDD" id="cd20013">
    <property type="entry name" value="PBP1_RPA0985_benzoate-like"/>
    <property type="match status" value="1"/>
</dbReference>
<feature type="chain" id="PRO_5013394364" evidence="5">
    <location>
        <begin position="25"/>
        <end position="391"/>
    </location>
</feature>
<evidence type="ECO:0000313" key="7">
    <source>
        <dbReference type="EMBL" id="SNS87761.1"/>
    </source>
</evidence>
<dbReference type="Pfam" id="PF13458">
    <property type="entry name" value="Peripla_BP_6"/>
    <property type="match status" value="1"/>
</dbReference>
<accession>A0A239I2P8</accession>
<proteinExistence type="inferred from homology"/>
<reference evidence="7 8" key="1">
    <citation type="submission" date="2017-06" db="EMBL/GenBank/DDBJ databases">
        <authorList>
            <person name="Kim H.J."/>
            <person name="Triplett B.A."/>
        </authorList>
    </citation>
    <scope>NUCLEOTIDE SEQUENCE [LARGE SCALE GENOMIC DNA]</scope>
    <source>
        <strain evidence="7 8">U15</strain>
    </source>
</reference>
<dbReference type="InterPro" id="IPR051010">
    <property type="entry name" value="BCAA_transport"/>
</dbReference>
<dbReference type="AlphaFoldDB" id="A0A239I2P8"/>
<dbReference type="Proteomes" id="UP000198284">
    <property type="component" value="Unassembled WGS sequence"/>
</dbReference>
<keyword evidence="3 5" id="KW-0732">Signal</keyword>
<evidence type="ECO:0000256" key="5">
    <source>
        <dbReference type="SAM" id="SignalP"/>
    </source>
</evidence>
<dbReference type="OrthoDB" id="9794229at2"/>
<dbReference type="PANTHER" id="PTHR30483">
    <property type="entry name" value="LEUCINE-SPECIFIC-BINDING PROTEIN"/>
    <property type="match status" value="1"/>
</dbReference>
<keyword evidence="2" id="KW-0813">Transport</keyword>
<sequence length="391" mass="41872">MKRRTLFAAVAIAVATLAAGPVLAADNLKIGLVAPFSGPFADYGKQIEAGIKAYMAQHGNQVAGRKVEIIVKDTGGSGPEAAKRLSQELVSRDKVDFLAGYGLTPEAMATAPIAQQAKTPMIIMNAATVSIPQKSQYIARVSLVTAHSAYYIGKWAAKNNIKKVVTLVADYGPGIDSEAAFKAAFAEGGGQVTESIRTPLNSPDFSPFLQRIKDAKPDAMFVFVPAGEQSIGIMKSYRERGLADAGIKMIGTGDLTDDNVLPAMGDASLGVITAFHYSANHNSPENKTFLQNFAKANPNIARPNFMAVAGYDGMDAIYQVTTKLNGKIEGDKAMEILKGLKIKSPRGPLTIDPEIRDVSQTQYIRRVEKVNGQLYNVEFESFPDVKGALVK</sequence>
<keyword evidence="4" id="KW-0029">Amino-acid transport</keyword>
<comment type="similarity">
    <text evidence="1">Belongs to the leucine-binding protein family.</text>
</comment>
<dbReference type="InterPro" id="IPR000709">
    <property type="entry name" value="Leu_Ile_Val-bd"/>
</dbReference>
<evidence type="ECO:0000313" key="8">
    <source>
        <dbReference type="Proteomes" id="UP000198284"/>
    </source>
</evidence>
<dbReference type="SUPFAM" id="SSF53822">
    <property type="entry name" value="Periplasmic binding protein-like I"/>
    <property type="match status" value="1"/>
</dbReference>
<evidence type="ECO:0000259" key="6">
    <source>
        <dbReference type="Pfam" id="PF13458"/>
    </source>
</evidence>
<evidence type="ECO:0000256" key="2">
    <source>
        <dbReference type="ARBA" id="ARBA00022448"/>
    </source>
</evidence>
<feature type="signal peptide" evidence="5">
    <location>
        <begin position="1"/>
        <end position="24"/>
    </location>
</feature>
<dbReference type="Gene3D" id="3.40.50.2300">
    <property type="match status" value="2"/>
</dbReference>
<evidence type="ECO:0000256" key="3">
    <source>
        <dbReference type="ARBA" id="ARBA00022729"/>
    </source>
</evidence>
<feature type="domain" description="Leucine-binding protein" evidence="6">
    <location>
        <begin position="28"/>
        <end position="368"/>
    </location>
</feature>
<dbReference type="GO" id="GO:0006865">
    <property type="term" value="P:amino acid transport"/>
    <property type="evidence" value="ECO:0007669"/>
    <property type="project" value="UniProtKB-KW"/>
</dbReference>
<dbReference type="PANTHER" id="PTHR30483:SF6">
    <property type="entry name" value="PERIPLASMIC BINDING PROTEIN OF ABC TRANSPORTER FOR NATURAL AMINO ACIDS"/>
    <property type="match status" value="1"/>
</dbReference>
<evidence type="ECO:0000256" key="1">
    <source>
        <dbReference type="ARBA" id="ARBA00010062"/>
    </source>
</evidence>
<protein>
    <submittedName>
        <fullName evidence="7">Amino acid/amide ABC transporter substrate-binding protein, HAAT family</fullName>
    </submittedName>
</protein>
<gene>
    <name evidence="7" type="ORF">SAMN06265795_10883</name>
</gene>
<dbReference type="RefSeq" id="WP_089399856.1">
    <property type="nucleotide sequence ID" value="NZ_FZOT01000008.1"/>
</dbReference>
<evidence type="ECO:0000256" key="4">
    <source>
        <dbReference type="ARBA" id="ARBA00022970"/>
    </source>
</evidence>
<dbReference type="InterPro" id="IPR028081">
    <property type="entry name" value="Leu-bd"/>
</dbReference>
<dbReference type="InterPro" id="IPR028082">
    <property type="entry name" value="Peripla_BP_I"/>
</dbReference>
<dbReference type="EMBL" id="FZOT01000008">
    <property type="protein sequence ID" value="SNS87761.1"/>
    <property type="molecule type" value="Genomic_DNA"/>
</dbReference>
<dbReference type="PRINTS" id="PR00337">
    <property type="entry name" value="LEUILEVALBP"/>
</dbReference>
<organism evidence="7 8">
    <name type="scientific">Noviherbaspirillum humi</name>
    <dbReference type="NCBI Taxonomy" id="1688639"/>
    <lineage>
        <taxon>Bacteria</taxon>
        <taxon>Pseudomonadati</taxon>
        <taxon>Pseudomonadota</taxon>
        <taxon>Betaproteobacteria</taxon>
        <taxon>Burkholderiales</taxon>
        <taxon>Oxalobacteraceae</taxon>
        <taxon>Noviherbaspirillum</taxon>
    </lineage>
</organism>
<keyword evidence="8" id="KW-1185">Reference proteome</keyword>